<gene>
    <name evidence="3" type="primary">baeB2</name>
    <name evidence="3" type="ORF">CETAM_10185</name>
</gene>
<feature type="domain" description="Rhodanese" evidence="2">
    <location>
        <begin position="379"/>
        <end position="463"/>
    </location>
</feature>
<dbReference type="GO" id="GO:0046872">
    <property type="term" value="F:metal ion binding"/>
    <property type="evidence" value="ECO:0007669"/>
    <property type="project" value="UniProtKB-KW"/>
</dbReference>
<dbReference type="Pfam" id="PF00581">
    <property type="entry name" value="Rhodanese"/>
    <property type="match status" value="1"/>
</dbReference>
<dbReference type="Proteomes" id="UP000425178">
    <property type="component" value="Chromosome"/>
</dbReference>
<dbReference type="InterPro" id="IPR051682">
    <property type="entry name" value="Mito_Persulfide_Diox"/>
</dbReference>
<evidence type="ECO:0000256" key="1">
    <source>
        <dbReference type="ARBA" id="ARBA00022723"/>
    </source>
</evidence>
<dbReference type="KEGG" id="ccoe:CETAM_10185"/>
<dbReference type="Pfam" id="PF00753">
    <property type="entry name" value="Lactamase_B"/>
    <property type="match status" value="1"/>
</dbReference>
<dbReference type="RefSeq" id="WP_156228753.1">
    <property type="nucleotide sequence ID" value="NZ_CP046453.1"/>
</dbReference>
<dbReference type="GO" id="GO:0006749">
    <property type="term" value="P:glutathione metabolic process"/>
    <property type="evidence" value="ECO:0007669"/>
    <property type="project" value="InterPro"/>
</dbReference>
<dbReference type="PROSITE" id="PS50206">
    <property type="entry name" value="RHODANESE_3"/>
    <property type="match status" value="1"/>
</dbReference>
<dbReference type="EC" id="3.-.-.-" evidence="3"/>
<evidence type="ECO:0000259" key="2">
    <source>
        <dbReference type="PROSITE" id="PS50206"/>
    </source>
</evidence>
<sequence length="465" mass="50178">MLLHRFYDEDLAQASYFIGCQAQNTAVVVDPRRDITDYLTLAEHHGMTITGVTETHIHADYLSGTRELAAATGAEIYLSGEGDEDWQYGFDGTRLHDGDTITIGNITIQARHTPGHTPEHLSFLVTDGAFADTPGYLLSGDFVFSGDLGRPDLLDEAAGGVDTRFGGARQIFASLKNVFLTLPDHVQVYPAHGAGSACGKALGALPSTTVGYERAYAWWAPYLAADDEQGFVDELLDGQPDAHAYFGRMKRQNKTGPTILGYPLAELPELTGADIAGQVESGEKIIVDTRHHSQVHQGTVVGAVNVPGIDKAASYIAWVVDPESDTGDLVVLAASAEQAAEFRDHFIRVGVDQTVGYVTSFEGLPTTTPQVLAQDDLDGTDRDMLLDLRNKTEHAEGHIPGSVQLSGGRVLWNLGQLPGTDARIVTYCQSGVRNSVAASALRRRGYDIVELEGSYLGWLDHQNAK</sequence>
<keyword evidence="3" id="KW-0378">Hydrolase</keyword>
<evidence type="ECO:0000313" key="4">
    <source>
        <dbReference type="Proteomes" id="UP000425178"/>
    </source>
</evidence>
<dbReference type="SUPFAM" id="SSF52821">
    <property type="entry name" value="Rhodanese/Cell cycle control phosphatase"/>
    <property type="match status" value="2"/>
</dbReference>
<dbReference type="GO" id="GO:0016787">
    <property type="term" value="F:hydrolase activity"/>
    <property type="evidence" value="ECO:0007669"/>
    <property type="project" value="UniProtKB-KW"/>
</dbReference>
<dbReference type="FunFam" id="3.60.15.10:FF:000030">
    <property type="entry name" value="Metallo-beta-lactamase family protein"/>
    <property type="match status" value="1"/>
</dbReference>
<keyword evidence="4" id="KW-1185">Reference proteome</keyword>
<dbReference type="InterPro" id="IPR001763">
    <property type="entry name" value="Rhodanese-like_dom"/>
</dbReference>
<dbReference type="GO" id="GO:0070813">
    <property type="term" value="P:hydrogen sulfide metabolic process"/>
    <property type="evidence" value="ECO:0007669"/>
    <property type="project" value="TreeGrafter"/>
</dbReference>
<dbReference type="AlphaFoldDB" id="A0A6B8W2X3"/>
<dbReference type="Gene3D" id="3.40.250.10">
    <property type="entry name" value="Rhodanese-like domain"/>
    <property type="match status" value="2"/>
</dbReference>
<dbReference type="PANTHER" id="PTHR43084">
    <property type="entry name" value="PERSULFIDE DIOXYGENASE ETHE1"/>
    <property type="match status" value="1"/>
</dbReference>
<name>A0A6B8W2X3_9CORY</name>
<protein>
    <submittedName>
        <fullName evidence="3">Polyketide biosynthesis zinc-dependent hydrolase BaeB</fullName>
        <ecNumber evidence="3">3.-.-.-</ecNumber>
    </submittedName>
</protein>
<dbReference type="Gene3D" id="3.60.15.10">
    <property type="entry name" value="Ribonuclease Z/Hydroxyacylglutathione hydrolase-like"/>
    <property type="match status" value="1"/>
</dbReference>
<proteinExistence type="predicted"/>
<dbReference type="CDD" id="cd00158">
    <property type="entry name" value="RHOD"/>
    <property type="match status" value="1"/>
</dbReference>
<dbReference type="SMART" id="SM00450">
    <property type="entry name" value="RHOD"/>
    <property type="match status" value="1"/>
</dbReference>
<dbReference type="PANTHER" id="PTHR43084:SF1">
    <property type="entry name" value="PERSULFIDE DIOXYGENASE ETHE1, MITOCHONDRIAL"/>
    <property type="match status" value="1"/>
</dbReference>
<organism evidence="3 4">
    <name type="scientific">Corynebacterium comes</name>
    <dbReference type="NCBI Taxonomy" id="2675218"/>
    <lineage>
        <taxon>Bacteria</taxon>
        <taxon>Bacillati</taxon>
        <taxon>Actinomycetota</taxon>
        <taxon>Actinomycetes</taxon>
        <taxon>Mycobacteriales</taxon>
        <taxon>Corynebacteriaceae</taxon>
        <taxon>Corynebacterium</taxon>
    </lineage>
</organism>
<dbReference type="InterPro" id="IPR036873">
    <property type="entry name" value="Rhodanese-like_dom_sf"/>
</dbReference>
<reference evidence="3 4" key="1">
    <citation type="journal article" date="2021" name="Int. J. Syst. Evol. Microbiol.">
        <title>Classification of three corynebacterial strains isolated from a small paddock in North Rhine-Westphalia: proposal of &lt;i&gt;Corynebacterium kalinowskii&lt;/i&gt; sp. nov., &lt;i&gt;Corynebacterium comes&lt;/i&gt; sp. nov. and &lt;i&gt;Corynebacterium occultum&lt;/i&gt; sp. nov.</title>
        <authorList>
            <person name="Schaffert L."/>
            <person name="Ruwe M."/>
            <person name="Milse J."/>
            <person name="Hanuschka K."/>
            <person name="Ortseifen V."/>
            <person name="Droste J."/>
            <person name="Brandt D."/>
            <person name="Schl L."/>
            <person name="Kutter Y."/>
            <person name="Vinke S."/>
            <person name="Vieh P."/>
            <person name="Jacob L."/>
            <person name="L N.C."/>
            <person name="Schulte-Berndt E."/>
            <person name="Hain C."/>
            <person name="Linder M."/>
            <person name="Schmidt P."/>
            <person name="Wollenschl L."/>
            <person name="Luttermann T."/>
            <person name="Thieme E."/>
            <person name="Hassa J."/>
            <person name="Haak M."/>
            <person name="Wittchen M."/>
            <person name="Mentz A."/>
            <person name="Persicke M."/>
            <person name="Busche T."/>
            <person name="R C."/>
        </authorList>
    </citation>
    <scope>NUCLEOTIDE SEQUENCE [LARGE SCALE GENOMIC DNA]</scope>
    <source>
        <strain evidence="3 4">2019</strain>
    </source>
</reference>
<dbReference type="CDD" id="cd07724">
    <property type="entry name" value="POD-like_MBL-fold"/>
    <property type="match status" value="1"/>
</dbReference>
<dbReference type="InterPro" id="IPR036866">
    <property type="entry name" value="RibonucZ/Hydroxyglut_hydro"/>
</dbReference>
<dbReference type="GO" id="GO:0050313">
    <property type="term" value="F:sulfur dioxygenase activity"/>
    <property type="evidence" value="ECO:0007669"/>
    <property type="project" value="InterPro"/>
</dbReference>
<dbReference type="InterPro" id="IPR044528">
    <property type="entry name" value="POD-like_MBL-fold"/>
</dbReference>
<dbReference type="InterPro" id="IPR001279">
    <property type="entry name" value="Metallo-B-lactamas"/>
</dbReference>
<keyword evidence="1" id="KW-0479">Metal-binding</keyword>
<dbReference type="EMBL" id="CP046453">
    <property type="protein sequence ID" value="QGU05286.1"/>
    <property type="molecule type" value="Genomic_DNA"/>
</dbReference>
<accession>A0A6B8W2X3</accession>
<dbReference type="SMART" id="SM00849">
    <property type="entry name" value="Lactamase_B"/>
    <property type="match status" value="1"/>
</dbReference>
<dbReference type="SUPFAM" id="SSF56281">
    <property type="entry name" value="Metallo-hydrolase/oxidoreductase"/>
    <property type="match status" value="1"/>
</dbReference>
<evidence type="ECO:0000313" key="3">
    <source>
        <dbReference type="EMBL" id="QGU05286.1"/>
    </source>
</evidence>